<proteinExistence type="predicted"/>
<sequence length="133" mass="14623">MALAIVSREREQVLLKSYSKSHILSNFFIVPNLLDRKNLNGAHQPMAFFLSSRDSTVSNLIINLQLLKCHSKASTTPVHSCNSSINDDAHIQMRLPGVDRNNPSLIRMQSETTAQSGSNGKSSTSATKKDALK</sequence>
<dbReference type="Proteomes" id="UP000623129">
    <property type="component" value="Unassembled WGS sequence"/>
</dbReference>
<accession>A0A833QFZ1</accession>
<feature type="region of interest" description="Disordered" evidence="1">
    <location>
        <begin position="96"/>
        <end position="133"/>
    </location>
</feature>
<gene>
    <name evidence="2" type="ORF">FCM35_KLT13002</name>
</gene>
<evidence type="ECO:0000256" key="1">
    <source>
        <dbReference type="SAM" id="MobiDB-lite"/>
    </source>
</evidence>
<organism evidence="2 3">
    <name type="scientific">Carex littledalei</name>
    <dbReference type="NCBI Taxonomy" id="544730"/>
    <lineage>
        <taxon>Eukaryota</taxon>
        <taxon>Viridiplantae</taxon>
        <taxon>Streptophyta</taxon>
        <taxon>Embryophyta</taxon>
        <taxon>Tracheophyta</taxon>
        <taxon>Spermatophyta</taxon>
        <taxon>Magnoliopsida</taxon>
        <taxon>Liliopsida</taxon>
        <taxon>Poales</taxon>
        <taxon>Cyperaceae</taxon>
        <taxon>Cyperoideae</taxon>
        <taxon>Cariceae</taxon>
        <taxon>Carex</taxon>
        <taxon>Carex subgen. Euthyceras</taxon>
    </lineage>
</organism>
<evidence type="ECO:0000313" key="3">
    <source>
        <dbReference type="Proteomes" id="UP000623129"/>
    </source>
</evidence>
<comment type="caution">
    <text evidence="2">The sequence shown here is derived from an EMBL/GenBank/DDBJ whole genome shotgun (WGS) entry which is preliminary data.</text>
</comment>
<name>A0A833QFZ1_9POAL</name>
<reference evidence="2" key="1">
    <citation type="submission" date="2020-01" db="EMBL/GenBank/DDBJ databases">
        <title>Genome sequence of Kobresia littledalei, the first chromosome-level genome in the family Cyperaceae.</title>
        <authorList>
            <person name="Qu G."/>
        </authorList>
    </citation>
    <scope>NUCLEOTIDE SEQUENCE</scope>
    <source>
        <strain evidence="2">C.B.Clarke</strain>
        <tissue evidence="2">Leaf</tissue>
    </source>
</reference>
<evidence type="ECO:0000313" key="2">
    <source>
        <dbReference type="EMBL" id="KAF3323013.1"/>
    </source>
</evidence>
<keyword evidence="3" id="KW-1185">Reference proteome</keyword>
<dbReference type="AlphaFoldDB" id="A0A833QFZ1"/>
<dbReference type="EMBL" id="SWLB01000024">
    <property type="protein sequence ID" value="KAF3323013.1"/>
    <property type="molecule type" value="Genomic_DNA"/>
</dbReference>
<feature type="compositionally biased region" description="Polar residues" evidence="1">
    <location>
        <begin position="101"/>
        <end position="126"/>
    </location>
</feature>
<protein>
    <submittedName>
        <fullName evidence="2">Uncharacterized protein</fullName>
    </submittedName>
</protein>